<dbReference type="AlphaFoldDB" id="A0A9X1SYG1"/>
<keyword evidence="3" id="KW-1185">Reference proteome</keyword>
<protein>
    <submittedName>
        <fullName evidence="2">Uncharacterized protein</fullName>
    </submittedName>
</protein>
<evidence type="ECO:0000313" key="3">
    <source>
        <dbReference type="Proteomes" id="UP001138997"/>
    </source>
</evidence>
<evidence type="ECO:0000313" key="2">
    <source>
        <dbReference type="EMBL" id="MCD5317187.1"/>
    </source>
</evidence>
<name>A0A9X1SYG1_9ACTN</name>
<evidence type="ECO:0000256" key="1">
    <source>
        <dbReference type="SAM" id="MobiDB-lite"/>
    </source>
</evidence>
<sequence length="59" mass="6039">APTGEQVTIEAPQAAEQPRNTTELAEQGTAVPQDIPTDAVRSSVTTGPAEGNAFSNTTD</sequence>
<proteinExistence type="predicted"/>
<feature type="non-terminal residue" evidence="2">
    <location>
        <position position="1"/>
    </location>
</feature>
<dbReference type="Proteomes" id="UP001138997">
    <property type="component" value="Unassembled WGS sequence"/>
</dbReference>
<dbReference type="RefSeq" id="WP_231450039.1">
    <property type="nucleotide sequence ID" value="NZ_JAJOMB010000048.1"/>
</dbReference>
<organism evidence="2 3">
    <name type="scientific">Kineosporia babensis</name>
    <dbReference type="NCBI Taxonomy" id="499548"/>
    <lineage>
        <taxon>Bacteria</taxon>
        <taxon>Bacillati</taxon>
        <taxon>Actinomycetota</taxon>
        <taxon>Actinomycetes</taxon>
        <taxon>Kineosporiales</taxon>
        <taxon>Kineosporiaceae</taxon>
        <taxon>Kineosporia</taxon>
    </lineage>
</organism>
<comment type="caution">
    <text evidence="2">The sequence shown here is derived from an EMBL/GenBank/DDBJ whole genome shotgun (WGS) entry which is preliminary data.</text>
</comment>
<gene>
    <name evidence="2" type="ORF">LR394_40480</name>
</gene>
<accession>A0A9X1SYG1</accession>
<dbReference type="EMBL" id="JAJOMB010000048">
    <property type="protein sequence ID" value="MCD5317187.1"/>
    <property type="molecule type" value="Genomic_DNA"/>
</dbReference>
<feature type="region of interest" description="Disordered" evidence="1">
    <location>
        <begin position="1"/>
        <end position="59"/>
    </location>
</feature>
<reference evidence="2" key="1">
    <citation type="submission" date="2021-11" db="EMBL/GenBank/DDBJ databases">
        <title>Streptomyces corallinus and Kineosporia corallina sp. nov., two new coral-derived marine actinobacteria.</title>
        <authorList>
            <person name="Buangrab K."/>
            <person name="Sutthacheep M."/>
            <person name="Yeemin T."/>
            <person name="Harunari E."/>
            <person name="Igarashi Y."/>
            <person name="Sripreechasak P."/>
            <person name="Kanchanasin P."/>
            <person name="Tanasupawat S."/>
            <person name="Phongsopitanun W."/>
        </authorList>
    </citation>
    <scope>NUCLEOTIDE SEQUENCE</scope>
    <source>
        <strain evidence="2">JCM 31032</strain>
    </source>
</reference>